<dbReference type="Gene3D" id="3.90.79.10">
    <property type="entry name" value="Nucleoside Triphosphate Pyrophosphohydrolase"/>
    <property type="match status" value="1"/>
</dbReference>
<keyword evidence="3" id="KW-0479">Metal-binding</keyword>
<dbReference type="PROSITE" id="PS00893">
    <property type="entry name" value="NUDIX_BOX"/>
    <property type="match status" value="1"/>
</dbReference>
<accession>A0ABS1T920</accession>
<gene>
    <name evidence="8" type="ORF">JK636_05820</name>
</gene>
<evidence type="ECO:0000256" key="4">
    <source>
        <dbReference type="ARBA" id="ARBA00022801"/>
    </source>
</evidence>
<dbReference type="PANTHER" id="PTHR12992">
    <property type="entry name" value="NUDIX HYDROLASE"/>
    <property type="match status" value="1"/>
</dbReference>
<dbReference type="RefSeq" id="WP_202747875.1">
    <property type="nucleotide sequence ID" value="NZ_JAESWC010000002.1"/>
</dbReference>
<dbReference type="CDD" id="cd03426">
    <property type="entry name" value="NUDIX_CoAse_Nudt7"/>
    <property type="match status" value="1"/>
</dbReference>
<evidence type="ECO:0000256" key="3">
    <source>
        <dbReference type="ARBA" id="ARBA00022723"/>
    </source>
</evidence>
<dbReference type="Pfam" id="PF00293">
    <property type="entry name" value="NUDIX"/>
    <property type="match status" value="1"/>
</dbReference>
<feature type="domain" description="Nudix hydrolase" evidence="7">
    <location>
        <begin position="19"/>
        <end position="151"/>
    </location>
</feature>
<evidence type="ECO:0000256" key="2">
    <source>
        <dbReference type="ARBA" id="ARBA00001946"/>
    </source>
</evidence>
<proteinExistence type="predicted"/>
<keyword evidence="5" id="KW-0460">Magnesium</keyword>
<dbReference type="InterPro" id="IPR015797">
    <property type="entry name" value="NUDIX_hydrolase-like_dom_sf"/>
</dbReference>
<evidence type="ECO:0000256" key="5">
    <source>
        <dbReference type="ARBA" id="ARBA00022842"/>
    </source>
</evidence>
<evidence type="ECO:0000313" key="8">
    <source>
        <dbReference type="EMBL" id="MBL4935272.1"/>
    </source>
</evidence>
<dbReference type="Proteomes" id="UP000632377">
    <property type="component" value="Unassembled WGS sequence"/>
</dbReference>
<reference evidence="8 9" key="1">
    <citation type="submission" date="2021-01" db="EMBL/GenBank/DDBJ databases">
        <title>Genome public.</title>
        <authorList>
            <person name="Liu C."/>
            <person name="Sun Q."/>
        </authorList>
    </citation>
    <scope>NUCLEOTIDE SEQUENCE [LARGE SCALE GENOMIC DNA]</scope>
    <source>
        <strain evidence="8 9">YIM B02515</strain>
    </source>
</reference>
<comment type="caution">
    <text evidence="8">The sequence shown here is derived from an EMBL/GenBank/DDBJ whole genome shotgun (WGS) entry which is preliminary data.</text>
</comment>
<evidence type="ECO:0000259" key="7">
    <source>
        <dbReference type="PROSITE" id="PS51462"/>
    </source>
</evidence>
<comment type="cofactor">
    <cofactor evidence="1">
        <name>Mn(2+)</name>
        <dbReference type="ChEBI" id="CHEBI:29035"/>
    </cofactor>
</comment>
<dbReference type="EMBL" id="JAESWC010000002">
    <property type="protein sequence ID" value="MBL4935272.1"/>
    <property type="molecule type" value="Genomic_DNA"/>
</dbReference>
<protein>
    <submittedName>
        <fullName evidence="8">CoA pyrophosphatase</fullName>
    </submittedName>
</protein>
<evidence type="ECO:0000256" key="6">
    <source>
        <dbReference type="ARBA" id="ARBA00023211"/>
    </source>
</evidence>
<comment type="cofactor">
    <cofactor evidence="2">
        <name>Mg(2+)</name>
        <dbReference type="ChEBI" id="CHEBI:18420"/>
    </cofactor>
</comment>
<sequence length="204" mass="23899">MINEIKNLFNNRPANIMGNYKKNAVMLLLSEEENETYIIFEVRAFGLRHQPGDICLPGGKIEGGETPREAAVRETLEELNLLEDDIEYIGEMDYFISPYGSIMYPFIAKLKTKRINPNKDEVDHIFKVPLKYFLSSDPQFYEMEVGPNLKEDFPYHLVKGGKNYKFSRGKLNQYFYKYDNYVIWGFTAMIVKNFIDIIKKEAKF</sequence>
<dbReference type="PROSITE" id="PS51462">
    <property type="entry name" value="NUDIX"/>
    <property type="match status" value="1"/>
</dbReference>
<dbReference type="PANTHER" id="PTHR12992:SF11">
    <property type="entry name" value="MITOCHONDRIAL COENZYME A DIPHOSPHATASE NUDT8"/>
    <property type="match status" value="1"/>
</dbReference>
<dbReference type="InterPro" id="IPR000086">
    <property type="entry name" value="NUDIX_hydrolase_dom"/>
</dbReference>
<dbReference type="SUPFAM" id="SSF55811">
    <property type="entry name" value="Nudix"/>
    <property type="match status" value="1"/>
</dbReference>
<organism evidence="8 9">
    <name type="scientific">Clostridium rhizosphaerae</name>
    <dbReference type="NCBI Taxonomy" id="2803861"/>
    <lineage>
        <taxon>Bacteria</taxon>
        <taxon>Bacillati</taxon>
        <taxon>Bacillota</taxon>
        <taxon>Clostridia</taxon>
        <taxon>Eubacteriales</taxon>
        <taxon>Clostridiaceae</taxon>
        <taxon>Clostridium</taxon>
    </lineage>
</organism>
<keyword evidence="4" id="KW-0378">Hydrolase</keyword>
<evidence type="ECO:0000256" key="1">
    <source>
        <dbReference type="ARBA" id="ARBA00001936"/>
    </source>
</evidence>
<dbReference type="InterPro" id="IPR020084">
    <property type="entry name" value="NUDIX_hydrolase_CS"/>
</dbReference>
<keyword evidence="9" id="KW-1185">Reference proteome</keyword>
<keyword evidence="6" id="KW-0464">Manganese</keyword>
<name>A0ABS1T920_9CLOT</name>
<evidence type="ECO:0000313" key="9">
    <source>
        <dbReference type="Proteomes" id="UP000632377"/>
    </source>
</evidence>
<dbReference type="InterPro" id="IPR045121">
    <property type="entry name" value="CoAse"/>
</dbReference>